<dbReference type="Gene3D" id="3.30.70.360">
    <property type="match status" value="1"/>
</dbReference>
<dbReference type="EMBL" id="VISO01000001">
    <property type="protein sequence ID" value="TVZ74954.1"/>
    <property type="molecule type" value="Genomic_DNA"/>
</dbReference>
<dbReference type="FunFam" id="3.30.70.360:FF:000001">
    <property type="entry name" value="N-acetyldiaminopimelate deacetylase"/>
    <property type="match status" value="1"/>
</dbReference>
<dbReference type="Pfam" id="PF01546">
    <property type="entry name" value="Peptidase_M20"/>
    <property type="match status" value="1"/>
</dbReference>
<dbReference type="InterPro" id="IPR017439">
    <property type="entry name" value="Amidohydrolase"/>
</dbReference>
<dbReference type="Gene3D" id="3.40.630.10">
    <property type="entry name" value="Zn peptidases"/>
    <property type="match status" value="1"/>
</dbReference>
<accession>A0A559TK20</accession>
<comment type="cofactor">
    <cofactor evidence="2">
        <name>Mn(2+)</name>
        <dbReference type="ChEBI" id="CHEBI:29035"/>
    </cofactor>
    <text evidence="2">The Mn(2+) ion enhances activity.</text>
</comment>
<evidence type="ECO:0000313" key="4">
    <source>
        <dbReference type="EMBL" id="TVZ74954.1"/>
    </source>
</evidence>
<dbReference type="GO" id="GO:0046872">
    <property type="term" value="F:metal ion binding"/>
    <property type="evidence" value="ECO:0007669"/>
    <property type="project" value="UniProtKB-KW"/>
</dbReference>
<dbReference type="PIRSF" id="PIRSF005962">
    <property type="entry name" value="Pept_M20D_amidohydro"/>
    <property type="match status" value="1"/>
</dbReference>
<dbReference type="Proteomes" id="UP000319824">
    <property type="component" value="Unassembled WGS sequence"/>
</dbReference>
<keyword evidence="2" id="KW-0464">Manganese</keyword>
<feature type="binding site" evidence="2">
    <location>
        <position position="392"/>
    </location>
    <ligand>
        <name>Mn(2+)</name>
        <dbReference type="ChEBI" id="CHEBI:29035"/>
        <label>2</label>
    </ligand>
</feature>
<feature type="domain" description="Peptidase M20 dimerisation" evidence="3">
    <location>
        <begin position="220"/>
        <end position="313"/>
    </location>
</feature>
<gene>
    <name evidence="4" type="ORF">BCL32_0297</name>
</gene>
<evidence type="ECO:0000256" key="1">
    <source>
        <dbReference type="ARBA" id="ARBA00022801"/>
    </source>
</evidence>
<comment type="caution">
    <text evidence="4">The sequence shown here is derived from an EMBL/GenBank/DDBJ whole genome shotgun (WGS) entry which is preliminary data.</text>
</comment>
<dbReference type="InterPro" id="IPR011650">
    <property type="entry name" value="Peptidase_M20_dimer"/>
</dbReference>
<keyword evidence="1 4" id="KW-0378">Hydrolase</keyword>
<dbReference type="AlphaFoldDB" id="A0A559TK20"/>
<protein>
    <submittedName>
        <fullName evidence="4">Hippurate hydrolase</fullName>
    </submittedName>
</protein>
<evidence type="ECO:0000256" key="2">
    <source>
        <dbReference type="PIRSR" id="PIRSR005962-1"/>
    </source>
</evidence>
<feature type="binding site" evidence="2">
    <location>
        <position position="197"/>
    </location>
    <ligand>
        <name>Mn(2+)</name>
        <dbReference type="ChEBI" id="CHEBI:29035"/>
        <label>2</label>
    </ligand>
</feature>
<dbReference type="GO" id="GO:0019877">
    <property type="term" value="P:diaminopimelate biosynthetic process"/>
    <property type="evidence" value="ECO:0007669"/>
    <property type="project" value="UniProtKB-ARBA"/>
</dbReference>
<dbReference type="SUPFAM" id="SSF55031">
    <property type="entry name" value="Bacterial exopeptidase dimerisation domain"/>
    <property type="match status" value="1"/>
</dbReference>
<feature type="binding site" evidence="2">
    <location>
        <position position="138"/>
    </location>
    <ligand>
        <name>Mn(2+)</name>
        <dbReference type="ChEBI" id="CHEBI:29035"/>
        <label>2</label>
    </ligand>
</feature>
<dbReference type="Pfam" id="PF07687">
    <property type="entry name" value="M20_dimer"/>
    <property type="match status" value="1"/>
</dbReference>
<organism evidence="4 5">
    <name type="scientific">Rhizobium mongolense USDA 1844</name>
    <dbReference type="NCBI Taxonomy" id="1079460"/>
    <lineage>
        <taxon>Bacteria</taxon>
        <taxon>Pseudomonadati</taxon>
        <taxon>Pseudomonadota</taxon>
        <taxon>Alphaproteobacteria</taxon>
        <taxon>Hyphomicrobiales</taxon>
        <taxon>Rhizobiaceae</taxon>
        <taxon>Rhizobium/Agrobacterium group</taxon>
        <taxon>Rhizobium</taxon>
    </lineage>
</organism>
<sequence length="420" mass="45796">MKPYSSQPYLHPFRIRQTDATSANTYVQDSKFLMRSNEAFKYLKDEVTQWRRHLHRIPELDYDLYDTAAFVAAKLRSFGIDHIEEGVAKTGIIALVEGSGASGETIGLRADMDALPIVEQSSKPWASTHYGKMHGCGHDGHMAMLLGAAKHLATTRNFKGRVALIFQPAEEGALGGLWMVQDGIMDRYNISSVFGLHNEPGMAVGDYGTCYGPFMAALDEFDLIVKGKGGHAAEPHRCIDPIVITAHVLLGLQTLVSRGTDPLESLVVSVTKLSAGAAYNIIPEHVTVSGTVRTLSSELRDFAQRQIDSTAQRIAAAFGGSTELRYRRQDPVTFNSTIQTELALKAARAAVESAAVNDKLAPVMGSEDFAYMLEARPGCYMFLGNGSTAALHNPAYDFNDDAIPYGIAYWVNLVETVLST</sequence>
<keyword evidence="2" id="KW-0479">Metal-binding</keyword>
<dbReference type="NCBIfam" id="TIGR01891">
    <property type="entry name" value="amidohydrolases"/>
    <property type="match status" value="1"/>
</dbReference>
<dbReference type="SUPFAM" id="SSF53187">
    <property type="entry name" value="Zn-dependent exopeptidases"/>
    <property type="match status" value="1"/>
</dbReference>
<dbReference type="PANTHER" id="PTHR11014">
    <property type="entry name" value="PEPTIDASE M20 FAMILY MEMBER"/>
    <property type="match status" value="1"/>
</dbReference>
<feature type="binding site" evidence="2">
    <location>
        <position position="136"/>
    </location>
    <ligand>
        <name>Mn(2+)</name>
        <dbReference type="ChEBI" id="CHEBI:29035"/>
        <label>2</label>
    </ligand>
</feature>
<name>A0A559TK20_9HYPH</name>
<evidence type="ECO:0000259" key="3">
    <source>
        <dbReference type="Pfam" id="PF07687"/>
    </source>
</evidence>
<dbReference type="PANTHER" id="PTHR11014:SF63">
    <property type="entry name" value="METALLOPEPTIDASE, PUTATIVE (AFU_ORTHOLOGUE AFUA_6G09600)-RELATED"/>
    <property type="match status" value="1"/>
</dbReference>
<dbReference type="GO" id="GO:0050118">
    <property type="term" value="F:N-acetyldiaminopimelate deacetylase activity"/>
    <property type="evidence" value="ECO:0007669"/>
    <property type="project" value="UniProtKB-ARBA"/>
</dbReference>
<evidence type="ECO:0000313" key="5">
    <source>
        <dbReference type="Proteomes" id="UP000319824"/>
    </source>
</evidence>
<dbReference type="InterPro" id="IPR002933">
    <property type="entry name" value="Peptidase_M20"/>
</dbReference>
<feature type="binding site" evidence="2">
    <location>
        <position position="171"/>
    </location>
    <ligand>
        <name>Mn(2+)</name>
        <dbReference type="ChEBI" id="CHEBI:29035"/>
        <label>2</label>
    </ligand>
</feature>
<dbReference type="InterPro" id="IPR036264">
    <property type="entry name" value="Bact_exopeptidase_dim_dom"/>
</dbReference>
<dbReference type="CDD" id="cd05666">
    <property type="entry name" value="M20_Acy1-like"/>
    <property type="match status" value="1"/>
</dbReference>
<proteinExistence type="predicted"/>
<reference evidence="4 5" key="1">
    <citation type="submission" date="2019-06" db="EMBL/GenBank/DDBJ databases">
        <title>Pac Bio to generate improved reference genome sequences for organisms with transposon mutant libraries (support for FEBA project).</title>
        <authorList>
            <person name="Blow M."/>
        </authorList>
    </citation>
    <scope>NUCLEOTIDE SEQUENCE [LARGE SCALE GENOMIC DNA]</scope>
    <source>
        <strain evidence="4 5">USDA 1844</strain>
    </source>
</reference>